<protein>
    <submittedName>
        <fullName evidence="2">Uncharacterized protein</fullName>
    </submittedName>
</protein>
<evidence type="ECO:0000256" key="1">
    <source>
        <dbReference type="SAM" id="Coils"/>
    </source>
</evidence>
<name>A0A0B6Z8A1_9EUPU</name>
<organism evidence="2">
    <name type="scientific">Arion vulgaris</name>
    <dbReference type="NCBI Taxonomy" id="1028688"/>
    <lineage>
        <taxon>Eukaryota</taxon>
        <taxon>Metazoa</taxon>
        <taxon>Spiralia</taxon>
        <taxon>Lophotrochozoa</taxon>
        <taxon>Mollusca</taxon>
        <taxon>Gastropoda</taxon>
        <taxon>Heterobranchia</taxon>
        <taxon>Euthyneura</taxon>
        <taxon>Panpulmonata</taxon>
        <taxon>Eupulmonata</taxon>
        <taxon>Stylommatophora</taxon>
        <taxon>Helicina</taxon>
        <taxon>Arionoidea</taxon>
        <taxon>Arionidae</taxon>
        <taxon>Arion</taxon>
    </lineage>
</organism>
<feature type="non-terminal residue" evidence="2">
    <location>
        <position position="1"/>
    </location>
</feature>
<reference evidence="2" key="1">
    <citation type="submission" date="2014-12" db="EMBL/GenBank/DDBJ databases">
        <title>Insight into the proteome of Arion vulgaris.</title>
        <authorList>
            <person name="Aradska J."/>
            <person name="Bulat T."/>
            <person name="Smidak R."/>
            <person name="Sarate P."/>
            <person name="Gangsoo J."/>
            <person name="Sialana F."/>
            <person name="Bilban M."/>
            <person name="Lubec G."/>
        </authorList>
    </citation>
    <scope>NUCLEOTIDE SEQUENCE</scope>
    <source>
        <tissue evidence="2">Skin</tissue>
    </source>
</reference>
<dbReference type="EMBL" id="HACG01017717">
    <property type="protein sequence ID" value="CEK64582.1"/>
    <property type="molecule type" value="Transcribed_RNA"/>
</dbReference>
<feature type="coiled-coil region" evidence="1">
    <location>
        <begin position="22"/>
        <end position="67"/>
    </location>
</feature>
<sequence length="69" mass="8208">GEVISVIEQYHQKTVVCLETCIKDKQDRNDYLESELKEVRLKYEDTQEQLKSSNLELQEKCSKLEKLNF</sequence>
<feature type="non-terminal residue" evidence="2">
    <location>
        <position position="69"/>
    </location>
</feature>
<gene>
    <name evidence="2" type="primary">ORF52218</name>
</gene>
<dbReference type="AlphaFoldDB" id="A0A0B6Z8A1"/>
<proteinExistence type="predicted"/>
<evidence type="ECO:0000313" key="2">
    <source>
        <dbReference type="EMBL" id="CEK64582.1"/>
    </source>
</evidence>
<keyword evidence="1" id="KW-0175">Coiled coil</keyword>
<accession>A0A0B6Z8A1</accession>